<dbReference type="Proteomes" id="UP000422644">
    <property type="component" value="Chromosome"/>
</dbReference>
<dbReference type="AlphaFoldDB" id="A0A510KI09"/>
<dbReference type="EMBL" id="AP019840">
    <property type="protein sequence ID" value="BBM51322.1"/>
    <property type="molecule type" value="Genomic_DNA"/>
</dbReference>
<proteinExistence type="predicted"/>
<name>A0A510KI09_9FUSO</name>
<gene>
    <name evidence="1" type="ORF">JMUB3870_0286</name>
    <name evidence="2" type="ORF">JMUB3935_0289</name>
</gene>
<reference evidence="2 3" key="2">
    <citation type="submission" date="2019-07" db="EMBL/GenBank/DDBJ databases">
        <title>Complete Genome Sequence of Leptotrichia trevisanii Strain JMUB3935.</title>
        <authorList>
            <person name="Watanabe S."/>
            <person name="Cui L."/>
        </authorList>
    </citation>
    <scope>NUCLEOTIDE SEQUENCE [LARGE SCALE GENOMIC DNA]</scope>
    <source>
        <strain evidence="2 3">JMUB3935</strain>
    </source>
</reference>
<dbReference type="EMBL" id="AP019831">
    <property type="protein sequence ID" value="BBM44179.1"/>
    <property type="molecule type" value="Genomic_DNA"/>
</dbReference>
<evidence type="ECO:0000313" key="1">
    <source>
        <dbReference type="EMBL" id="BBM44179.1"/>
    </source>
</evidence>
<sequence>MLNKSENYKYIWSVIQDYLKNDKSEKNIRFIIPENSISAYLEVNNDVLSNNAAAGNEIFVNPFLRFNDYILEYSESDTDNEKATKEALNNLILHLFGNIDLLEGMSAYDIILSIIAKNVENGEFGENAKIYFEYLSKDEKRIVAKYLKKYYDEESSMNIFLRVFKEIFLDSIVYLDRFKKRNIVLYVNYKKTKENRMKIKLLTELFIPLDYKVRTMWENHVGVIGVEETLKIGEMIVF</sequence>
<evidence type="ECO:0000313" key="4">
    <source>
        <dbReference type="Proteomes" id="UP000422644"/>
    </source>
</evidence>
<protein>
    <submittedName>
        <fullName evidence="2">Uncharacterized protein</fullName>
    </submittedName>
</protein>
<reference evidence="1 4" key="1">
    <citation type="submission" date="2019-07" db="EMBL/GenBank/DDBJ databases">
        <title>Complete Genome Sequence of Leptotrichia trevisanii Strain JMUB3870.</title>
        <authorList>
            <person name="Watanabe S."/>
            <person name="Cui L."/>
        </authorList>
    </citation>
    <scope>NUCLEOTIDE SEQUENCE [LARGE SCALE GENOMIC DNA]</scope>
    <source>
        <strain evidence="1 4">JMUB3870</strain>
    </source>
</reference>
<accession>A0A510KI09</accession>
<evidence type="ECO:0000313" key="2">
    <source>
        <dbReference type="EMBL" id="BBM51322.1"/>
    </source>
</evidence>
<keyword evidence="4" id="KW-1185">Reference proteome</keyword>
<organism evidence="2 3">
    <name type="scientific">Leptotrichia trevisanii</name>
    <dbReference type="NCBI Taxonomy" id="109328"/>
    <lineage>
        <taxon>Bacteria</taxon>
        <taxon>Fusobacteriati</taxon>
        <taxon>Fusobacteriota</taxon>
        <taxon>Fusobacteriia</taxon>
        <taxon>Fusobacteriales</taxon>
        <taxon>Leptotrichiaceae</taxon>
        <taxon>Leptotrichia</taxon>
    </lineage>
</organism>
<dbReference type="Proteomes" id="UP000321378">
    <property type="component" value="Chromosome"/>
</dbReference>
<evidence type="ECO:0000313" key="3">
    <source>
        <dbReference type="Proteomes" id="UP000321378"/>
    </source>
</evidence>
<dbReference type="RefSeq" id="WP_026748924.1">
    <property type="nucleotide sequence ID" value="NZ_AP019831.1"/>
</dbReference>